<evidence type="ECO:0000256" key="9">
    <source>
        <dbReference type="ARBA" id="ARBA00022840"/>
    </source>
</evidence>
<dbReference type="RefSeq" id="XP_040586815.1">
    <property type="nucleotide sequence ID" value="XM_040730881.1"/>
</dbReference>
<gene>
    <name evidence="16" type="primary">Nlrc4</name>
</gene>
<dbReference type="InterPro" id="IPR032675">
    <property type="entry name" value="LRR_dom_sf"/>
</dbReference>
<feature type="domain" description="CARD" evidence="13">
    <location>
        <begin position="1"/>
        <end position="88"/>
    </location>
</feature>
<keyword evidence="9" id="KW-0067">ATP-binding</keyword>
<reference evidence="16" key="1">
    <citation type="submission" date="2025-08" db="UniProtKB">
        <authorList>
            <consortium name="RefSeq"/>
        </authorList>
    </citation>
    <scope>IDENTIFICATION</scope>
    <source>
        <tissue evidence="16">Liver</tissue>
    </source>
</reference>
<evidence type="ECO:0000256" key="2">
    <source>
        <dbReference type="ARBA" id="ARBA00015338"/>
    </source>
</evidence>
<evidence type="ECO:0000313" key="15">
    <source>
        <dbReference type="Proteomes" id="UP000886700"/>
    </source>
</evidence>
<dbReference type="InterPro" id="IPR007111">
    <property type="entry name" value="NACHT_NTPase"/>
</dbReference>
<evidence type="ECO:0000256" key="12">
    <source>
        <dbReference type="ARBA" id="ARBA00030378"/>
    </source>
</evidence>
<dbReference type="CDD" id="cd01671">
    <property type="entry name" value="CARD"/>
    <property type="match status" value="1"/>
</dbReference>
<evidence type="ECO:0000256" key="5">
    <source>
        <dbReference type="ARBA" id="ARBA00022614"/>
    </source>
</evidence>
<dbReference type="SUPFAM" id="SSF52047">
    <property type="entry name" value="RNI-like"/>
    <property type="match status" value="1"/>
</dbReference>
<comment type="subcellular location">
    <subcellularLocation>
        <location evidence="1">Cytoplasm</location>
        <location evidence="1">Cytosol</location>
    </subcellularLocation>
</comment>
<evidence type="ECO:0000256" key="3">
    <source>
        <dbReference type="ARBA" id="ARBA00022490"/>
    </source>
</evidence>
<dbReference type="Pfam" id="PF00619">
    <property type="entry name" value="CARD"/>
    <property type="match status" value="1"/>
</dbReference>
<dbReference type="GeneID" id="101827150"/>
<dbReference type="PROSITE" id="PS50209">
    <property type="entry name" value="CARD"/>
    <property type="match status" value="1"/>
</dbReference>
<keyword evidence="15" id="KW-1185">Reference proteome</keyword>
<proteinExistence type="predicted"/>
<dbReference type="PANTHER" id="PTHR47688:SF1">
    <property type="entry name" value="NLR FAMILY CARD DOMAIN-CONTAINING PROTEIN 4"/>
    <property type="match status" value="1"/>
</dbReference>
<dbReference type="Pfam" id="PF22524">
    <property type="entry name" value="WHD_Nlrc4"/>
    <property type="match status" value="1"/>
</dbReference>
<keyword evidence="4" id="KW-0399">Innate immunity</keyword>
<sequence length="1031" mass="116731">MNFIKENSQALIQRMNITVTKQISDELFVWNVLNCEEMANVCCEKVEQDAARAIVHMILKKGPEACSLFLKCLEKCDYAVYQDLTGQSIFHQSTEEDLDILAQNLKYLYNSPAFLNFYPLGRDIDIIFNLKITFTEPVLWRKDHRHHRVERLTLGSLLEALQSPCLIEGESGKGKSTLLQRIAMLWASGECKALNRFRLVFFVRLSSAERGLLETVCDQLLDVPDSISKRGFMAMLMRLQQEVLFLLDGYNEFQPQKCPEIEDLIKQNHRFKNTVIVTTTTECLRHIRHVGALTAEVGDMTEDSAQVLIREVLIKELAEGLLLQIQVSKCLRNLMKTPLFVVITCAIQMGRKEFKDYTQTTLFRTLYDLLIKKNKHRHQGGTEGDFLRSLDRCGDLALEGVFSHRFAFEPEDLSSMNEDVLVTTGLLCKYTAQRLTPKYKFFHKSFQEYTAGRRLSSLLISREPEEVSKGNDYLKKMVSISDITSLYGNLLLYTCGSSPEATRAVMRHLALVEEHGSLQGLSVTKRPLWRQESVQSMRNTTEQDDLKVININSFVECGINLFLESVSESALSQEFEAFFSGKSLHIDSESIPDYLFDFFEHLPNCVSALDFVKLIFHGRASVSQDKAAESSPGVCMEGPPETYIPSRAVSLFFNWKQEFRTLDVTLRNISKLDKQDIKYLGKIFSSATNLRLHIKRCAAVAGSLSAVLRTCKNIHSLVVEASPLTRDDEQHIASVTTLRNLNICHLQTARLPGGLIDNLGNLKNLVKLVLENIRMNEEDAKNLAKGLGTLKRIRLCHLINLSDLGEGMDSVIESLSGEPCDLQEMKLVACCLTANSVKTLAQNLHNLVKLNILDISENYLEKDGDEAVQELIGRLSVLERLTTLMLPWCSNVFLCLPNLLKQLELVPGLLKLGLKNWKLMDAEIRSLGAFLETNPLRDLQQLDLAGNCVSSDGWLSFMNAFEDLKQLVFFDFSTKDFLPDASLVRKLSQVLSKLTFLQEARLIGWEFDDYDISVIKGTFKLVIKGTQSQVL</sequence>
<keyword evidence="11" id="KW-0395">Inflammatory response</keyword>
<accession>A0ABM2WFP5</accession>
<dbReference type="SUPFAM" id="SSF47986">
    <property type="entry name" value="DEATH domain"/>
    <property type="match status" value="1"/>
</dbReference>
<evidence type="ECO:0000313" key="16">
    <source>
        <dbReference type="RefSeq" id="XP_040586815.1"/>
    </source>
</evidence>
<keyword evidence="8" id="KW-0547">Nucleotide-binding</keyword>
<dbReference type="InterPro" id="IPR011029">
    <property type="entry name" value="DEATH-like_dom_sf"/>
</dbReference>
<dbReference type="Gene3D" id="1.10.1900.50">
    <property type="match status" value="1"/>
</dbReference>
<evidence type="ECO:0000259" key="13">
    <source>
        <dbReference type="PROSITE" id="PS50209"/>
    </source>
</evidence>
<dbReference type="Gene3D" id="3.80.10.10">
    <property type="entry name" value="Ribonuclease Inhibitor"/>
    <property type="match status" value="2"/>
</dbReference>
<keyword evidence="3" id="KW-0963">Cytoplasm</keyword>
<protein>
    <recommendedName>
        <fullName evidence="2">NLR family CARD domain-containing protein 4</fullName>
    </recommendedName>
    <alternativeName>
        <fullName evidence="12">Ice protease-activating factor</fullName>
    </alternativeName>
</protein>
<dbReference type="InterPro" id="IPR027417">
    <property type="entry name" value="P-loop_NTPase"/>
</dbReference>
<evidence type="ECO:0000256" key="8">
    <source>
        <dbReference type="ARBA" id="ARBA00022741"/>
    </source>
</evidence>
<dbReference type="Pfam" id="PF17889">
    <property type="entry name" value="NLRC4_HD"/>
    <property type="match status" value="1"/>
</dbReference>
<dbReference type="InterPro" id="IPR001315">
    <property type="entry name" value="CARD"/>
</dbReference>
<keyword evidence="6" id="KW-0053">Apoptosis</keyword>
<evidence type="ECO:0000256" key="6">
    <source>
        <dbReference type="ARBA" id="ARBA00022703"/>
    </source>
</evidence>
<dbReference type="Pfam" id="PF05729">
    <property type="entry name" value="NACHT"/>
    <property type="match status" value="1"/>
</dbReference>
<name>A0ABM2WFP5_MESAU</name>
<dbReference type="InterPro" id="IPR042220">
    <property type="entry name" value="NLRC4"/>
</dbReference>
<evidence type="ECO:0000256" key="7">
    <source>
        <dbReference type="ARBA" id="ARBA00022737"/>
    </source>
</evidence>
<evidence type="ECO:0000256" key="11">
    <source>
        <dbReference type="ARBA" id="ARBA00023198"/>
    </source>
</evidence>
<dbReference type="PANTHER" id="PTHR47688">
    <property type="entry name" value="NLR FAMILY CARD DOMAIN-CONTAINING PROTEIN 4"/>
    <property type="match status" value="1"/>
</dbReference>
<dbReference type="Proteomes" id="UP000886700">
    <property type="component" value="Unplaced"/>
</dbReference>
<keyword evidence="7" id="KW-0677">Repeat</keyword>
<keyword evidence="10" id="KW-0391">Immunity</keyword>
<dbReference type="InterPro" id="IPR053882">
    <property type="entry name" value="Nlrc4-like_WHD"/>
</dbReference>
<evidence type="ECO:0000256" key="1">
    <source>
        <dbReference type="ARBA" id="ARBA00004514"/>
    </source>
</evidence>
<dbReference type="PROSITE" id="PS50837">
    <property type="entry name" value="NACHT"/>
    <property type="match status" value="1"/>
</dbReference>
<dbReference type="Gene3D" id="3.40.50.300">
    <property type="entry name" value="P-loop containing nucleotide triphosphate hydrolases"/>
    <property type="match status" value="1"/>
</dbReference>
<dbReference type="SUPFAM" id="SSF52540">
    <property type="entry name" value="P-loop containing nucleoside triphosphate hydrolases"/>
    <property type="match status" value="1"/>
</dbReference>
<keyword evidence="5" id="KW-0433">Leucine-rich repeat</keyword>
<evidence type="ECO:0000259" key="14">
    <source>
        <dbReference type="PROSITE" id="PS50837"/>
    </source>
</evidence>
<dbReference type="Gene3D" id="1.10.533.10">
    <property type="entry name" value="Death Domain, Fas"/>
    <property type="match status" value="1"/>
</dbReference>
<evidence type="ECO:0000256" key="10">
    <source>
        <dbReference type="ARBA" id="ARBA00022859"/>
    </source>
</evidence>
<evidence type="ECO:0000256" key="4">
    <source>
        <dbReference type="ARBA" id="ARBA00022588"/>
    </source>
</evidence>
<organism evidence="15 16">
    <name type="scientific">Mesocricetus auratus</name>
    <name type="common">Golden hamster</name>
    <dbReference type="NCBI Taxonomy" id="10036"/>
    <lineage>
        <taxon>Eukaryota</taxon>
        <taxon>Metazoa</taxon>
        <taxon>Chordata</taxon>
        <taxon>Craniata</taxon>
        <taxon>Vertebrata</taxon>
        <taxon>Euteleostomi</taxon>
        <taxon>Mammalia</taxon>
        <taxon>Eutheria</taxon>
        <taxon>Euarchontoglires</taxon>
        <taxon>Glires</taxon>
        <taxon>Rodentia</taxon>
        <taxon>Myomorpha</taxon>
        <taxon>Muroidea</taxon>
        <taxon>Cricetidae</taxon>
        <taxon>Cricetinae</taxon>
        <taxon>Mesocricetus</taxon>
    </lineage>
</organism>
<feature type="domain" description="NACHT" evidence="14">
    <location>
        <begin position="163"/>
        <end position="252"/>
    </location>
</feature>
<dbReference type="InterPro" id="IPR040535">
    <property type="entry name" value="NLRC4_HD"/>
</dbReference>